<dbReference type="EMBL" id="JACHJN010000002">
    <property type="protein sequence ID" value="MBB5954564.1"/>
    <property type="molecule type" value="Genomic_DNA"/>
</dbReference>
<evidence type="ECO:0000256" key="2">
    <source>
        <dbReference type="SAM" id="SignalP"/>
    </source>
</evidence>
<evidence type="ECO:0000313" key="3">
    <source>
        <dbReference type="EMBL" id="MBB5954564.1"/>
    </source>
</evidence>
<dbReference type="RefSeq" id="WP_184688943.1">
    <property type="nucleotide sequence ID" value="NZ_JACHJN010000002.1"/>
</dbReference>
<gene>
    <name evidence="3" type="ORF">FHS29_001134</name>
</gene>
<dbReference type="Pfam" id="PF12079">
    <property type="entry name" value="DUF3558"/>
    <property type="match status" value="1"/>
</dbReference>
<keyword evidence="4" id="KW-1185">Reference proteome</keyword>
<feature type="compositionally biased region" description="Low complexity" evidence="1">
    <location>
        <begin position="20"/>
        <end position="45"/>
    </location>
</feature>
<evidence type="ECO:0000313" key="4">
    <source>
        <dbReference type="Proteomes" id="UP000547510"/>
    </source>
</evidence>
<dbReference type="AlphaFoldDB" id="A0A841CDX9"/>
<feature type="signal peptide" evidence="2">
    <location>
        <begin position="1"/>
        <end position="23"/>
    </location>
</feature>
<reference evidence="3 4" key="1">
    <citation type="submission" date="2020-08" db="EMBL/GenBank/DDBJ databases">
        <title>Genomic Encyclopedia of Type Strains, Phase III (KMG-III): the genomes of soil and plant-associated and newly described type strains.</title>
        <authorList>
            <person name="Whitman W."/>
        </authorList>
    </citation>
    <scope>NUCLEOTIDE SEQUENCE [LARGE SCALE GENOMIC DNA]</scope>
    <source>
        <strain evidence="3 4">CECT 8640</strain>
    </source>
</reference>
<proteinExistence type="predicted"/>
<dbReference type="Proteomes" id="UP000547510">
    <property type="component" value="Unassembled WGS sequence"/>
</dbReference>
<evidence type="ECO:0008006" key="5">
    <source>
        <dbReference type="Google" id="ProtNLM"/>
    </source>
</evidence>
<evidence type="ECO:0000256" key="1">
    <source>
        <dbReference type="SAM" id="MobiDB-lite"/>
    </source>
</evidence>
<organism evidence="3 4">
    <name type="scientific">Saccharothrix tamanrassetensis</name>
    <dbReference type="NCBI Taxonomy" id="1051531"/>
    <lineage>
        <taxon>Bacteria</taxon>
        <taxon>Bacillati</taxon>
        <taxon>Actinomycetota</taxon>
        <taxon>Actinomycetes</taxon>
        <taxon>Pseudonocardiales</taxon>
        <taxon>Pseudonocardiaceae</taxon>
        <taxon>Saccharothrix</taxon>
    </lineage>
</organism>
<keyword evidence="2" id="KW-0732">Signal</keyword>
<protein>
    <recommendedName>
        <fullName evidence="5">DUF3558 domain-containing protein</fullName>
    </recommendedName>
</protein>
<dbReference type="InterPro" id="IPR024520">
    <property type="entry name" value="DUF3558"/>
</dbReference>
<dbReference type="PROSITE" id="PS51257">
    <property type="entry name" value="PROKAR_LIPOPROTEIN"/>
    <property type="match status" value="1"/>
</dbReference>
<name>A0A841CDX9_9PSEU</name>
<accession>A0A841CDX9</accession>
<sequence length="199" mass="20725">MRRAVPILAAVLLLAGCSQTTTGSPTSGSTAGSTSDSPGATTSAGKPSSTAKEPAKRPKTINVREVDPCSLLTEAQRAQFGADQPPTKGTVPEFDWATCHFNRGDRKYLVGTTVIGTEGIEFYTESAEKDKAEKLEVAGFPAVLIKEPGRLPKCTIAVDVSDGQMVDANVSSFGGTDVDELCRLVPQIAGAVVATLVAR</sequence>
<comment type="caution">
    <text evidence="3">The sequence shown here is derived from an EMBL/GenBank/DDBJ whole genome shotgun (WGS) entry which is preliminary data.</text>
</comment>
<feature type="chain" id="PRO_5032540415" description="DUF3558 domain-containing protein" evidence="2">
    <location>
        <begin position="24"/>
        <end position="199"/>
    </location>
</feature>
<feature type="region of interest" description="Disordered" evidence="1">
    <location>
        <begin position="20"/>
        <end position="64"/>
    </location>
</feature>